<gene>
    <name evidence="5" type="ORF">FB550_101331</name>
</gene>
<protein>
    <submittedName>
        <fullName evidence="5">TetR family transcriptional regulator</fullName>
    </submittedName>
</protein>
<dbReference type="PROSITE" id="PS50977">
    <property type="entry name" value="HTH_TETR_2"/>
    <property type="match status" value="1"/>
</dbReference>
<dbReference type="InterPro" id="IPR050624">
    <property type="entry name" value="HTH-type_Tx_Regulator"/>
</dbReference>
<dbReference type="PROSITE" id="PS01081">
    <property type="entry name" value="HTH_TETR_1"/>
    <property type="match status" value="1"/>
</dbReference>
<keyword evidence="6" id="KW-1185">Reference proteome</keyword>
<dbReference type="PRINTS" id="PR00455">
    <property type="entry name" value="HTHTETR"/>
</dbReference>
<organism evidence="5 6">
    <name type="scientific">Neobacillus bataviensis</name>
    <dbReference type="NCBI Taxonomy" id="220685"/>
    <lineage>
        <taxon>Bacteria</taxon>
        <taxon>Bacillati</taxon>
        <taxon>Bacillota</taxon>
        <taxon>Bacilli</taxon>
        <taxon>Bacillales</taxon>
        <taxon>Bacillaceae</taxon>
        <taxon>Neobacillus</taxon>
    </lineage>
</organism>
<dbReference type="AlphaFoldDB" id="A0A561DY62"/>
<dbReference type="EMBL" id="VIVN01000001">
    <property type="protein sequence ID" value="TWE08313.1"/>
    <property type="molecule type" value="Genomic_DNA"/>
</dbReference>
<dbReference type="Pfam" id="PF00440">
    <property type="entry name" value="TetR_N"/>
    <property type="match status" value="1"/>
</dbReference>
<evidence type="ECO:0000256" key="1">
    <source>
        <dbReference type="ARBA" id="ARBA00022491"/>
    </source>
</evidence>
<dbReference type="InterPro" id="IPR023772">
    <property type="entry name" value="DNA-bd_HTH_TetR-type_CS"/>
</dbReference>
<keyword evidence="1" id="KW-0678">Repressor</keyword>
<dbReference type="SUPFAM" id="SSF46689">
    <property type="entry name" value="Homeodomain-like"/>
    <property type="match status" value="1"/>
</dbReference>
<dbReference type="GO" id="GO:0003677">
    <property type="term" value="F:DNA binding"/>
    <property type="evidence" value="ECO:0007669"/>
    <property type="project" value="UniProtKB-UniRule"/>
</dbReference>
<sequence>MKHKLIETGIQLFDQNGFKSTSVLDIVQLLGVTKGTFYYYFNSKEELLKDIHLIYIEGLVQQQEKIIQNLKTTYTQKLNEIVQLLIRKYKNRAAECPYFSKRNAAVK</sequence>
<reference evidence="5 6" key="1">
    <citation type="submission" date="2019-06" db="EMBL/GenBank/DDBJ databases">
        <title>Sorghum-associated microbial communities from plants grown in Nebraska, USA.</title>
        <authorList>
            <person name="Schachtman D."/>
        </authorList>
    </citation>
    <scope>NUCLEOTIDE SEQUENCE [LARGE SCALE GENOMIC DNA]</scope>
    <source>
        <strain evidence="5 6">2482</strain>
    </source>
</reference>
<evidence type="ECO:0000256" key="3">
    <source>
        <dbReference type="PROSITE-ProRule" id="PRU00335"/>
    </source>
</evidence>
<dbReference type="Gene3D" id="1.10.357.10">
    <property type="entry name" value="Tetracycline Repressor, domain 2"/>
    <property type="match status" value="1"/>
</dbReference>
<dbReference type="InterPro" id="IPR009057">
    <property type="entry name" value="Homeodomain-like_sf"/>
</dbReference>
<evidence type="ECO:0000256" key="2">
    <source>
        <dbReference type="ARBA" id="ARBA00023125"/>
    </source>
</evidence>
<dbReference type="PANTHER" id="PTHR43479:SF11">
    <property type="entry name" value="ACREF_ENVCD OPERON REPRESSOR-RELATED"/>
    <property type="match status" value="1"/>
</dbReference>
<name>A0A561DY62_9BACI</name>
<evidence type="ECO:0000313" key="6">
    <source>
        <dbReference type="Proteomes" id="UP000319671"/>
    </source>
</evidence>
<evidence type="ECO:0000259" key="4">
    <source>
        <dbReference type="PROSITE" id="PS50977"/>
    </source>
</evidence>
<feature type="DNA-binding region" description="H-T-H motif" evidence="3">
    <location>
        <begin position="22"/>
        <end position="41"/>
    </location>
</feature>
<feature type="domain" description="HTH tetR-type" evidence="4">
    <location>
        <begin position="1"/>
        <end position="59"/>
    </location>
</feature>
<evidence type="ECO:0000313" key="5">
    <source>
        <dbReference type="EMBL" id="TWE08313.1"/>
    </source>
</evidence>
<accession>A0A561DY62</accession>
<dbReference type="PANTHER" id="PTHR43479">
    <property type="entry name" value="ACREF/ENVCD OPERON REPRESSOR-RELATED"/>
    <property type="match status" value="1"/>
</dbReference>
<proteinExistence type="predicted"/>
<comment type="caution">
    <text evidence="5">The sequence shown here is derived from an EMBL/GenBank/DDBJ whole genome shotgun (WGS) entry which is preliminary data.</text>
</comment>
<dbReference type="RefSeq" id="WP_315900331.1">
    <property type="nucleotide sequence ID" value="NZ_VIVN01000001.1"/>
</dbReference>
<dbReference type="InterPro" id="IPR001647">
    <property type="entry name" value="HTH_TetR"/>
</dbReference>
<keyword evidence="2 3" id="KW-0238">DNA-binding</keyword>
<dbReference type="Proteomes" id="UP000319671">
    <property type="component" value="Unassembled WGS sequence"/>
</dbReference>